<evidence type="ECO:0000313" key="3">
    <source>
        <dbReference type="Proteomes" id="UP000265520"/>
    </source>
</evidence>
<sequence>GEAVENTTKKQNNKEITAAELRPSSSTHFQTPHNHNSIPTFNHHNHNQNRNKKENQRKRIEQNKDRRRKKRFSPPSSPTGASPRAAPPLPINHHREQFLPLPITTAASDLSLAKIRRELPRFLPLG</sequence>
<accession>A0A392Q481</accession>
<dbReference type="Proteomes" id="UP000265520">
    <property type="component" value="Unassembled WGS sequence"/>
</dbReference>
<organism evidence="2 3">
    <name type="scientific">Trifolium medium</name>
    <dbReference type="NCBI Taxonomy" id="97028"/>
    <lineage>
        <taxon>Eukaryota</taxon>
        <taxon>Viridiplantae</taxon>
        <taxon>Streptophyta</taxon>
        <taxon>Embryophyta</taxon>
        <taxon>Tracheophyta</taxon>
        <taxon>Spermatophyta</taxon>
        <taxon>Magnoliopsida</taxon>
        <taxon>eudicotyledons</taxon>
        <taxon>Gunneridae</taxon>
        <taxon>Pentapetalae</taxon>
        <taxon>rosids</taxon>
        <taxon>fabids</taxon>
        <taxon>Fabales</taxon>
        <taxon>Fabaceae</taxon>
        <taxon>Papilionoideae</taxon>
        <taxon>50 kb inversion clade</taxon>
        <taxon>NPAAA clade</taxon>
        <taxon>Hologalegina</taxon>
        <taxon>IRL clade</taxon>
        <taxon>Trifolieae</taxon>
        <taxon>Trifolium</taxon>
    </lineage>
</organism>
<keyword evidence="3" id="KW-1185">Reference proteome</keyword>
<feature type="region of interest" description="Disordered" evidence="1">
    <location>
        <begin position="1"/>
        <end position="96"/>
    </location>
</feature>
<feature type="compositionally biased region" description="Polar residues" evidence="1">
    <location>
        <begin position="23"/>
        <end position="40"/>
    </location>
</feature>
<feature type="non-terminal residue" evidence="2">
    <location>
        <position position="1"/>
    </location>
</feature>
<feature type="compositionally biased region" description="Polar residues" evidence="1">
    <location>
        <begin position="1"/>
        <end position="10"/>
    </location>
</feature>
<evidence type="ECO:0000313" key="2">
    <source>
        <dbReference type="EMBL" id="MCI18918.1"/>
    </source>
</evidence>
<protein>
    <submittedName>
        <fullName evidence="2">Uncharacterized protein</fullName>
    </submittedName>
</protein>
<dbReference type="AlphaFoldDB" id="A0A392Q481"/>
<feature type="compositionally biased region" description="Basic and acidic residues" evidence="1">
    <location>
        <begin position="51"/>
        <end position="64"/>
    </location>
</feature>
<comment type="caution">
    <text evidence="2">The sequence shown here is derived from an EMBL/GenBank/DDBJ whole genome shotgun (WGS) entry which is preliminary data.</text>
</comment>
<name>A0A392Q481_9FABA</name>
<evidence type="ECO:0000256" key="1">
    <source>
        <dbReference type="SAM" id="MobiDB-lite"/>
    </source>
</evidence>
<dbReference type="EMBL" id="LXQA010112390">
    <property type="protein sequence ID" value="MCI18918.1"/>
    <property type="molecule type" value="Genomic_DNA"/>
</dbReference>
<reference evidence="2 3" key="1">
    <citation type="journal article" date="2018" name="Front. Plant Sci.">
        <title>Red Clover (Trifolium pratense) and Zigzag Clover (T. medium) - A Picture of Genomic Similarities and Differences.</title>
        <authorList>
            <person name="Dluhosova J."/>
            <person name="Istvanek J."/>
            <person name="Nedelnik J."/>
            <person name="Repkova J."/>
        </authorList>
    </citation>
    <scope>NUCLEOTIDE SEQUENCE [LARGE SCALE GENOMIC DNA]</scope>
    <source>
        <strain evidence="3">cv. 10/8</strain>
        <tissue evidence="2">Leaf</tissue>
    </source>
</reference>
<proteinExistence type="predicted"/>